<feature type="domain" description="RRM" evidence="3">
    <location>
        <begin position="4"/>
        <end position="82"/>
    </location>
</feature>
<sequence>MASNKLFVANLSWSTRTEDLRQAFSEFGTVTDAIVLQDRDTGRSRGFGFVTFESAEQADDALNAMNDQDLDGRHIRVQLATERQR</sequence>
<dbReference type="InterPro" id="IPR000504">
    <property type="entry name" value="RRM_dom"/>
</dbReference>
<dbReference type="Proteomes" id="UP000325558">
    <property type="component" value="Unassembled WGS sequence"/>
</dbReference>
<dbReference type="PROSITE" id="PS50102">
    <property type="entry name" value="RRM"/>
    <property type="match status" value="1"/>
</dbReference>
<dbReference type="AlphaFoldDB" id="A0A5N6YUF9"/>
<accession>A0A5N6YUF9</accession>
<keyword evidence="1 2" id="KW-0694">RNA-binding</keyword>
<evidence type="ECO:0000259" key="3">
    <source>
        <dbReference type="PROSITE" id="PS50102"/>
    </source>
</evidence>
<dbReference type="Gene3D" id="3.30.70.330">
    <property type="match status" value="1"/>
</dbReference>
<name>A0A5N6YUF9_9EURO</name>
<dbReference type="Pfam" id="PF00076">
    <property type="entry name" value="RRM_1"/>
    <property type="match status" value="1"/>
</dbReference>
<dbReference type="SMART" id="SM00360">
    <property type="entry name" value="RRM"/>
    <property type="match status" value="1"/>
</dbReference>
<dbReference type="InterPro" id="IPR052462">
    <property type="entry name" value="SLIRP/GR-RBP-like"/>
</dbReference>
<evidence type="ECO:0000313" key="4">
    <source>
        <dbReference type="EMBL" id="KAE8347260.1"/>
    </source>
</evidence>
<organism evidence="4">
    <name type="scientific">Aspergillus arachidicola</name>
    <dbReference type="NCBI Taxonomy" id="656916"/>
    <lineage>
        <taxon>Eukaryota</taxon>
        <taxon>Fungi</taxon>
        <taxon>Dikarya</taxon>
        <taxon>Ascomycota</taxon>
        <taxon>Pezizomycotina</taxon>
        <taxon>Eurotiomycetes</taxon>
        <taxon>Eurotiomycetidae</taxon>
        <taxon>Eurotiales</taxon>
        <taxon>Aspergillaceae</taxon>
        <taxon>Aspergillus</taxon>
        <taxon>Aspergillus subgen. Circumdati</taxon>
    </lineage>
</organism>
<dbReference type="InterPro" id="IPR012677">
    <property type="entry name" value="Nucleotide-bd_a/b_plait_sf"/>
</dbReference>
<dbReference type="CDD" id="cd21608">
    <property type="entry name" value="RRM2_NsCP33_like"/>
    <property type="match status" value="1"/>
</dbReference>
<gene>
    <name evidence="4" type="ORF">BDV24DRAFT_34991</name>
</gene>
<evidence type="ECO:0000256" key="1">
    <source>
        <dbReference type="ARBA" id="ARBA00022884"/>
    </source>
</evidence>
<reference evidence="4" key="1">
    <citation type="submission" date="2019-04" db="EMBL/GenBank/DDBJ databases">
        <title>Friends and foes A comparative genomics study of 23 Aspergillus species from section Flavi.</title>
        <authorList>
            <consortium name="DOE Joint Genome Institute"/>
            <person name="Kjaerbolling I."/>
            <person name="Vesth T."/>
            <person name="Frisvad J.C."/>
            <person name="Nybo J.L."/>
            <person name="Theobald S."/>
            <person name="Kildgaard S."/>
            <person name="Isbrandt T."/>
            <person name="Kuo A."/>
            <person name="Sato A."/>
            <person name="Lyhne E.K."/>
            <person name="Kogle M.E."/>
            <person name="Wiebenga A."/>
            <person name="Kun R.S."/>
            <person name="Lubbers R.J."/>
            <person name="Makela M.R."/>
            <person name="Barry K."/>
            <person name="Chovatia M."/>
            <person name="Clum A."/>
            <person name="Daum C."/>
            <person name="Haridas S."/>
            <person name="He G."/>
            <person name="LaButti K."/>
            <person name="Lipzen A."/>
            <person name="Mondo S."/>
            <person name="Riley R."/>
            <person name="Salamov A."/>
            <person name="Simmons B.A."/>
            <person name="Magnuson J.K."/>
            <person name="Henrissat B."/>
            <person name="Mortensen U.H."/>
            <person name="Larsen T.O."/>
            <person name="Devries R.P."/>
            <person name="Grigoriev I.V."/>
            <person name="Machida M."/>
            <person name="Baker S.E."/>
            <person name="Andersen M.R."/>
        </authorList>
    </citation>
    <scope>NUCLEOTIDE SEQUENCE</scope>
    <source>
        <strain evidence="4">CBS 117612</strain>
    </source>
</reference>
<dbReference type="OrthoDB" id="439808at2759"/>
<dbReference type="PANTHER" id="PTHR48027">
    <property type="entry name" value="HETEROGENEOUS NUCLEAR RIBONUCLEOPROTEIN 87F-RELATED"/>
    <property type="match status" value="1"/>
</dbReference>
<dbReference type="InterPro" id="IPR048289">
    <property type="entry name" value="RRM2_NsCP33-like"/>
</dbReference>
<dbReference type="GO" id="GO:0003723">
    <property type="term" value="F:RNA binding"/>
    <property type="evidence" value="ECO:0007669"/>
    <property type="project" value="UniProtKB-UniRule"/>
</dbReference>
<dbReference type="InterPro" id="IPR035979">
    <property type="entry name" value="RBD_domain_sf"/>
</dbReference>
<evidence type="ECO:0000256" key="2">
    <source>
        <dbReference type="PROSITE-ProRule" id="PRU00176"/>
    </source>
</evidence>
<dbReference type="SUPFAM" id="SSF54928">
    <property type="entry name" value="RNA-binding domain, RBD"/>
    <property type="match status" value="1"/>
</dbReference>
<protein>
    <recommendedName>
        <fullName evidence="3">RRM domain-containing protein</fullName>
    </recommendedName>
</protein>
<proteinExistence type="predicted"/>
<dbReference type="EMBL" id="ML737113">
    <property type="protein sequence ID" value="KAE8347260.1"/>
    <property type="molecule type" value="Genomic_DNA"/>
</dbReference>